<dbReference type="EMBL" id="CP014862">
    <property type="protein sequence ID" value="ASJ02123.1"/>
    <property type="molecule type" value="Genomic_DNA"/>
</dbReference>
<dbReference type="AlphaFoldDB" id="A0A2Z2M9Q0"/>
<dbReference type="RefSeq" id="WP_088857389.1">
    <property type="nucleotide sequence ID" value="NZ_CP014862.1"/>
</dbReference>
<evidence type="ECO:0000313" key="4">
    <source>
        <dbReference type="Proteomes" id="UP000250179"/>
    </source>
</evidence>
<dbReference type="PANTHER" id="PTHR46268">
    <property type="entry name" value="STRESS RESPONSE PROTEIN NHAX"/>
    <property type="match status" value="1"/>
</dbReference>
<dbReference type="Gene3D" id="3.40.50.620">
    <property type="entry name" value="HUPs"/>
    <property type="match status" value="1"/>
</dbReference>
<dbReference type="InterPro" id="IPR006016">
    <property type="entry name" value="UspA"/>
</dbReference>
<dbReference type="InterPro" id="IPR014729">
    <property type="entry name" value="Rossmann-like_a/b/a_fold"/>
</dbReference>
<organism evidence="3 4">
    <name type="scientific">Thermococcus profundus</name>
    <dbReference type="NCBI Taxonomy" id="49899"/>
    <lineage>
        <taxon>Archaea</taxon>
        <taxon>Methanobacteriati</taxon>
        <taxon>Methanobacteriota</taxon>
        <taxon>Thermococci</taxon>
        <taxon>Thermococcales</taxon>
        <taxon>Thermococcaceae</taxon>
        <taxon>Thermococcus</taxon>
    </lineage>
</organism>
<proteinExistence type="inferred from homology"/>
<gene>
    <name evidence="3" type="ORF">A3L09_01980</name>
</gene>
<accession>A0A2Z2M9Q0</accession>
<dbReference type="KEGG" id="tprf:A3L09_01980"/>
<dbReference type="CDD" id="cd00293">
    <property type="entry name" value="USP-like"/>
    <property type="match status" value="1"/>
</dbReference>
<protein>
    <submittedName>
        <fullName evidence="3">Universal stress protein</fullName>
    </submittedName>
</protein>
<evidence type="ECO:0000313" key="3">
    <source>
        <dbReference type="EMBL" id="ASJ02123.1"/>
    </source>
</evidence>
<dbReference type="Pfam" id="PF00582">
    <property type="entry name" value="Usp"/>
    <property type="match status" value="1"/>
</dbReference>
<sequence>MSVKILVLIDGSKWSQKAALHAIAVAKKKRGKVILFSVLDRREAKAMAFNLSMFSERLDHIEQFEEEIWRDMKKGIKNIMTTLMELCQEEGVNCSFRIVEGLAKEKILEEANSGNYTMVVMGAYGRSGKTRIGSLLEEVVGMIHIPTMIVR</sequence>
<dbReference type="PANTHER" id="PTHR46268:SF25">
    <property type="entry name" value="USPA DOMAIN PROTEIN"/>
    <property type="match status" value="1"/>
</dbReference>
<keyword evidence="4" id="KW-1185">Reference proteome</keyword>
<dbReference type="SUPFAM" id="SSF52402">
    <property type="entry name" value="Adenine nucleotide alpha hydrolases-like"/>
    <property type="match status" value="1"/>
</dbReference>
<dbReference type="GeneID" id="33319140"/>
<feature type="domain" description="UspA" evidence="2">
    <location>
        <begin position="4"/>
        <end position="151"/>
    </location>
</feature>
<name>A0A2Z2M9Q0_THEPR</name>
<dbReference type="Proteomes" id="UP000250179">
    <property type="component" value="Chromosome"/>
</dbReference>
<evidence type="ECO:0000256" key="1">
    <source>
        <dbReference type="ARBA" id="ARBA00008791"/>
    </source>
</evidence>
<dbReference type="OrthoDB" id="105697at2157"/>
<dbReference type="PRINTS" id="PR01438">
    <property type="entry name" value="UNVRSLSTRESS"/>
</dbReference>
<reference evidence="3 4" key="1">
    <citation type="submission" date="2016-03" db="EMBL/GenBank/DDBJ databases">
        <title>Complete genome sequence of Thermococcus profundus strain DT5432.</title>
        <authorList>
            <person name="Oger P.M."/>
        </authorList>
    </citation>
    <scope>NUCLEOTIDE SEQUENCE [LARGE SCALE GENOMIC DNA]</scope>
    <source>
        <strain evidence="3 4">DT 5432</strain>
    </source>
</reference>
<evidence type="ECO:0000259" key="2">
    <source>
        <dbReference type="Pfam" id="PF00582"/>
    </source>
</evidence>
<dbReference type="InterPro" id="IPR006015">
    <property type="entry name" value="Universal_stress_UspA"/>
</dbReference>
<comment type="similarity">
    <text evidence="1">Belongs to the universal stress protein A family.</text>
</comment>